<dbReference type="AlphaFoldDB" id="A0A1G2F1A5"/>
<protein>
    <submittedName>
        <fullName evidence="1">Uncharacterized protein</fullName>
    </submittedName>
</protein>
<reference evidence="1 2" key="1">
    <citation type="journal article" date="2016" name="Nat. Commun.">
        <title>Thousands of microbial genomes shed light on interconnected biogeochemical processes in an aquifer system.</title>
        <authorList>
            <person name="Anantharaman K."/>
            <person name="Brown C.T."/>
            <person name="Hug L.A."/>
            <person name="Sharon I."/>
            <person name="Castelle C.J."/>
            <person name="Probst A.J."/>
            <person name="Thomas B.C."/>
            <person name="Singh A."/>
            <person name="Wilkins M.J."/>
            <person name="Karaoz U."/>
            <person name="Brodie E.L."/>
            <person name="Williams K.H."/>
            <person name="Hubbard S.S."/>
            <person name="Banfield J.F."/>
        </authorList>
    </citation>
    <scope>NUCLEOTIDE SEQUENCE [LARGE SCALE GENOMIC DNA]</scope>
</reference>
<name>A0A1G2F1A5_9BACT</name>
<dbReference type="STRING" id="1801726.A3H02_02785"/>
<dbReference type="EMBL" id="MHMS01000019">
    <property type="protein sequence ID" value="OGZ31854.1"/>
    <property type="molecule type" value="Genomic_DNA"/>
</dbReference>
<evidence type="ECO:0000313" key="2">
    <source>
        <dbReference type="Proteomes" id="UP000176787"/>
    </source>
</evidence>
<comment type="caution">
    <text evidence="1">The sequence shown here is derived from an EMBL/GenBank/DDBJ whole genome shotgun (WGS) entry which is preliminary data.</text>
</comment>
<dbReference type="Proteomes" id="UP000176787">
    <property type="component" value="Unassembled WGS sequence"/>
</dbReference>
<organism evidence="1 2">
    <name type="scientific">Candidatus Niyogibacteria bacterium RIFCSPLOWO2_12_FULL_41_13</name>
    <dbReference type="NCBI Taxonomy" id="1801726"/>
    <lineage>
        <taxon>Bacteria</taxon>
        <taxon>Candidatus Niyogiibacteriota</taxon>
    </lineage>
</organism>
<accession>A0A1G2F1A5</accession>
<proteinExistence type="predicted"/>
<evidence type="ECO:0000313" key="1">
    <source>
        <dbReference type="EMBL" id="OGZ31854.1"/>
    </source>
</evidence>
<sequence>MPDNSELIGVLQANSIKVLQGLTRTIAYVKLYQPRKGKKPCPPSFFELTLAQQVAKAKGTANREIRAEIIEANSRTFLILSIDIHGDGPGDAPMIISALQSAKKLAENALERVARMAVLEACKPIL</sequence>
<gene>
    <name evidence="1" type="ORF">A3H02_02785</name>
</gene>